<organism evidence="5 6">
    <name type="scientific">Flaviaesturariibacter aridisoli</name>
    <dbReference type="NCBI Taxonomy" id="2545761"/>
    <lineage>
        <taxon>Bacteria</taxon>
        <taxon>Pseudomonadati</taxon>
        <taxon>Bacteroidota</taxon>
        <taxon>Chitinophagia</taxon>
        <taxon>Chitinophagales</taxon>
        <taxon>Chitinophagaceae</taxon>
        <taxon>Flaviaestuariibacter</taxon>
    </lineage>
</organism>
<dbReference type="SUPFAM" id="SSF53335">
    <property type="entry name" value="S-adenosyl-L-methionine-dependent methyltransferases"/>
    <property type="match status" value="1"/>
</dbReference>
<keyword evidence="2 5" id="KW-0489">Methyltransferase</keyword>
<evidence type="ECO:0000313" key="6">
    <source>
        <dbReference type="Proteomes" id="UP000295164"/>
    </source>
</evidence>
<keyword evidence="3 5" id="KW-0808">Transferase</keyword>
<dbReference type="GO" id="GO:0008757">
    <property type="term" value="F:S-adenosylmethionine-dependent methyltransferase activity"/>
    <property type="evidence" value="ECO:0007669"/>
    <property type="project" value="InterPro"/>
</dbReference>
<dbReference type="AlphaFoldDB" id="A0A4V6P665"/>
<evidence type="ECO:0000259" key="4">
    <source>
        <dbReference type="Pfam" id="PF08241"/>
    </source>
</evidence>
<dbReference type="EMBL" id="SKFH01000017">
    <property type="protein sequence ID" value="TCZ70162.1"/>
    <property type="molecule type" value="Genomic_DNA"/>
</dbReference>
<dbReference type="GO" id="GO:0032259">
    <property type="term" value="P:methylation"/>
    <property type="evidence" value="ECO:0007669"/>
    <property type="project" value="UniProtKB-KW"/>
</dbReference>
<dbReference type="InterPro" id="IPR013216">
    <property type="entry name" value="Methyltransf_11"/>
</dbReference>
<reference evidence="5 6" key="1">
    <citation type="submission" date="2019-03" db="EMBL/GenBank/DDBJ databases">
        <authorList>
            <person name="Kim M.K.M."/>
        </authorList>
    </citation>
    <scope>NUCLEOTIDE SEQUENCE [LARGE SCALE GENOMIC DNA]</scope>
    <source>
        <strain evidence="5 6">17J68-15</strain>
    </source>
</reference>
<comment type="similarity">
    <text evidence="1">Belongs to the methyltransferase superfamily.</text>
</comment>
<dbReference type="RefSeq" id="WP_131852310.1">
    <property type="nucleotide sequence ID" value="NZ_SKFH01000017.1"/>
</dbReference>
<proteinExistence type="inferred from homology"/>
<dbReference type="Gene3D" id="3.40.50.150">
    <property type="entry name" value="Vaccinia Virus protein VP39"/>
    <property type="match status" value="1"/>
</dbReference>
<dbReference type="Pfam" id="PF08241">
    <property type="entry name" value="Methyltransf_11"/>
    <property type="match status" value="1"/>
</dbReference>
<dbReference type="CDD" id="cd02440">
    <property type="entry name" value="AdoMet_MTases"/>
    <property type="match status" value="1"/>
</dbReference>
<keyword evidence="6" id="KW-1185">Reference proteome</keyword>
<dbReference type="InterPro" id="IPR029063">
    <property type="entry name" value="SAM-dependent_MTases_sf"/>
</dbReference>
<dbReference type="PANTHER" id="PTHR44942:SF4">
    <property type="entry name" value="METHYLTRANSFERASE TYPE 11 DOMAIN-CONTAINING PROTEIN"/>
    <property type="match status" value="1"/>
</dbReference>
<evidence type="ECO:0000313" key="5">
    <source>
        <dbReference type="EMBL" id="TCZ70162.1"/>
    </source>
</evidence>
<evidence type="ECO:0000256" key="1">
    <source>
        <dbReference type="ARBA" id="ARBA00008361"/>
    </source>
</evidence>
<dbReference type="OrthoDB" id="9797252at2"/>
<accession>A0A4V6P665</accession>
<sequence>MPKDLFSNQAATYARYRPTYPAELFDWLLQRTAGRERALDCATGNGQAATALAEHFREVEAIDLSEGQLAQAQQRPNIHYQRSTAEHTPFPDTHFDLITMAQAFHWMDAPRFCAEMNRVGRPGAVVAAWSYKFPTTSDDAVNKVILDFYVKVTGPYWEPERAHVDNDYATLAFDFDDVETARFTSLMRWTRADLLGYFATWSATQKYLRLHGSSPVRLVEEPLARVLAEGRVLDVRFPLFLKAGRVRR</sequence>
<dbReference type="PANTHER" id="PTHR44942">
    <property type="entry name" value="METHYLTRANSF_11 DOMAIN-CONTAINING PROTEIN"/>
    <property type="match status" value="1"/>
</dbReference>
<dbReference type="Proteomes" id="UP000295164">
    <property type="component" value="Unassembled WGS sequence"/>
</dbReference>
<protein>
    <submittedName>
        <fullName evidence="5">Class I SAM-dependent methyltransferase</fullName>
    </submittedName>
</protein>
<feature type="domain" description="Methyltransferase type 11" evidence="4">
    <location>
        <begin position="39"/>
        <end position="126"/>
    </location>
</feature>
<name>A0A4V6P665_9BACT</name>
<evidence type="ECO:0000256" key="3">
    <source>
        <dbReference type="ARBA" id="ARBA00022679"/>
    </source>
</evidence>
<comment type="caution">
    <text evidence="5">The sequence shown here is derived from an EMBL/GenBank/DDBJ whole genome shotgun (WGS) entry which is preliminary data.</text>
</comment>
<gene>
    <name evidence="5" type="ORF">E0486_11430</name>
</gene>
<evidence type="ECO:0000256" key="2">
    <source>
        <dbReference type="ARBA" id="ARBA00022603"/>
    </source>
</evidence>
<dbReference type="InterPro" id="IPR051052">
    <property type="entry name" value="Diverse_substrate_MTase"/>
</dbReference>